<dbReference type="GO" id="GO:0005794">
    <property type="term" value="C:Golgi apparatus"/>
    <property type="evidence" value="ECO:0007669"/>
    <property type="project" value="Ensembl"/>
</dbReference>
<name>A0A452TQZ5_URSMA</name>
<dbReference type="Ensembl" id="ENSUMAT00000012672.1">
    <property type="protein sequence ID" value="ENSUMAP00000010628.1"/>
    <property type="gene ID" value="ENSUMAG00000008001.1"/>
</dbReference>
<dbReference type="Pfam" id="PF10572">
    <property type="entry name" value="UPF0556"/>
    <property type="match status" value="1"/>
</dbReference>
<dbReference type="GO" id="GO:0045766">
    <property type="term" value="P:positive regulation of angiogenesis"/>
    <property type="evidence" value="ECO:0007669"/>
    <property type="project" value="Ensembl"/>
</dbReference>
<dbReference type="PANTHER" id="PTHR31230:SF1">
    <property type="entry name" value="MYELOID-DERIVED GROWTH FACTOR"/>
    <property type="match status" value="1"/>
</dbReference>
<dbReference type="PANTHER" id="PTHR31230">
    <property type="entry name" value="MYELOID-DERIVED GROWTH FACTOR MYDGF"/>
    <property type="match status" value="1"/>
</dbReference>
<dbReference type="GO" id="GO:0005783">
    <property type="term" value="C:endoplasmic reticulum"/>
    <property type="evidence" value="ECO:0007669"/>
    <property type="project" value="Ensembl"/>
</dbReference>
<dbReference type="GO" id="GO:0043410">
    <property type="term" value="P:positive regulation of MAPK cascade"/>
    <property type="evidence" value="ECO:0007669"/>
    <property type="project" value="Ensembl"/>
</dbReference>
<sequence>MVWCSVASAWRRTGRHRRHAPGAAGTEETPGGPVAAGVGVWVRRAHAARSRGLWGTTVRACSFDNGLFLQRVTCEASKWQMSLGTSEDHQHFTCTIWRPQGKSYLYFTQFKAEVRGAEIEYGMAYSKAAFERESDIPLKSEEFEVTKTAVSHRPGAFKAELSKLVIVAKASRSEL</sequence>
<dbReference type="GO" id="GO:0051897">
    <property type="term" value="P:positive regulation of phosphatidylinositol 3-kinase/protein kinase B signal transduction"/>
    <property type="evidence" value="ECO:0007669"/>
    <property type="project" value="Ensembl"/>
</dbReference>
<evidence type="ECO:0000313" key="1">
    <source>
        <dbReference type="Ensembl" id="ENSUMAP00000010628"/>
    </source>
</evidence>
<dbReference type="GO" id="GO:0045944">
    <property type="term" value="P:positive regulation of transcription by RNA polymerase II"/>
    <property type="evidence" value="ECO:0007669"/>
    <property type="project" value="Ensembl"/>
</dbReference>
<reference evidence="1" key="1">
    <citation type="submission" date="2019-03" db="UniProtKB">
        <authorList>
            <consortium name="Ensembl"/>
        </authorList>
    </citation>
    <scope>IDENTIFICATION</scope>
</reference>
<organism evidence="1">
    <name type="scientific">Ursus maritimus</name>
    <name type="common">Polar bear</name>
    <name type="synonym">Thalarctos maritimus</name>
    <dbReference type="NCBI Taxonomy" id="29073"/>
    <lineage>
        <taxon>Eukaryota</taxon>
        <taxon>Metazoa</taxon>
        <taxon>Chordata</taxon>
        <taxon>Craniata</taxon>
        <taxon>Vertebrata</taxon>
        <taxon>Euteleostomi</taxon>
        <taxon>Mammalia</taxon>
        <taxon>Eutheria</taxon>
        <taxon>Laurasiatheria</taxon>
        <taxon>Carnivora</taxon>
        <taxon>Caniformia</taxon>
        <taxon>Ursidae</taxon>
        <taxon>Ursus</taxon>
    </lineage>
</organism>
<dbReference type="GO" id="GO:0001938">
    <property type="term" value="P:positive regulation of endothelial cell proliferation"/>
    <property type="evidence" value="ECO:0007669"/>
    <property type="project" value="Ensembl"/>
</dbReference>
<accession>A0A452TQZ5</accession>
<gene>
    <name evidence="1" type="primary">MYDGF</name>
</gene>
<protein>
    <submittedName>
        <fullName evidence="1">Myeloid derived growth factor</fullName>
    </submittedName>
</protein>
<dbReference type="GO" id="GO:0005615">
    <property type="term" value="C:extracellular space"/>
    <property type="evidence" value="ECO:0007669"/>
    <property type="project" value="Ensembl"/>
</dbReference>
<dbReference type="InterPro" id="IPR018887">
    <property type="entry name" value="MYDGF"/>
</dbReference>
<dbReference type="GeneTree" id="ENSGT00390000000777"/>
<dbReference type="GO" id="GO:0043066">
    <property type="term" value="P:negative regulation of apoptotic process"/>
    <property type="evidence" value="ECO:0007669"/>
    <property type="project" value="Ensembl"/>
</dbReference>
<proteinExistence type="predicted"/>
<dbReference type="AlphaFoldDB" id="A0A452TQZ5"/>